<sequence>MPGYRLAFNKTAFDGNGTVANAVWTGRPEDRLPVRIATLTPDQLHIMDGFERAPAHYLRTLVDVPLNGDRTLPCHIYLGHPDRLGEGRPSEAYLQHIVTGYAEAGLEPPDPSAGY</sequence>
<protein>
    <submittedName>
        <fullName evidence="2">Gamma-glutamylcyclotransferase family protein</fullName>
    </submittedName>
</protein>
<dbReference type="Pfam" id="PF06094">
    <property type="entry name" value="GGACT"/>
    <property type="match status" value="1"/>
</dbReference>
<reference evidence="2" key="1">
    <citation type="submission" date="2024-05" db="EMBL/GenBank/DDBJ databases">
        <title>Genome sequencing of novel strain.</title>
        <authorList>
            <person name="Ganbat D."/>
            <person name="Ganbat S."/>
            <person name="Lee S.-J."/>
        </authorList>
    </citation>
    <scope>NUCLEOTIDE SEQUENCE</scope>
    <source>
        <strain evidence="2">SMD15-11</strain>
    </source>
</reference>
<dbReference type="KEGG" id="tcd:AAIA72_12605"/>
<dbReference type="Gene3D" id="3.10.490.10">
    <property type="entry name" value="Gamma-glutamyl cyclotransferase-like"/>
    <property type="match status" value="1"/>
</dbReference>
<organism evidence="2">
    <name type="scientific">Thermohahella caldifontis</name>
    <dbReference type="NCBI Taxonomy" id="3142973"/>
    <lineage>
        <taxon>Bacteria</taxon>
        <taxon>Pseudomonadati</taxon>
        <taxon>Pseudomonadota</taxon>
        <taxon>Gammaproteobacteria</taxon>
        <taxon>Oceanospirillales</taxon>
        <taxon>Hahellaceae</taxon>
        <taxon>Thermohahella</taxon>
    </lineage>
</organism>
<gene>
    <name evidence="2" type="ORF">AAIA72_12605</name>
</gene>
<accession>A0AB39V1T1</accession>
<dbReference type="RefSeq" id="WP_369603004.1">
    <property type="nucleotide sequence ID" value="NZ_CP154858.1"/>
</dbReference>
<dbReference type="InterPro" id="IPR036568">
    <property type="entry name" value="GGCT-like_sf"/>
</dbReference>
<proteinExistence type="predicted"/>
<dbReference type="CDD" id="cd06661">
    <property type="entry name" value="GGCT_like"/>
    <property type="match status" value="1"/>
</dbReference>
<dbReference type="InterPro" id="IPR009288">
    <property type="entry name" value="AIG2-like_dom"/>
</dbReference>
<dbReference type="InterPro" id="IPR013024">
    <property type="entry name" value="GGCT-like"/>
</dbReference>
<dbReference type="SUPFAM" id="SSF110857">
    <property type="entry name" value="Gamma-glutamyl cyclotransferase-like"/>
    <property type="match status" value="1"/>
</dbReference>
<evidence type="ECO:0000259" key="1">
    <source>
        <dbReference type="Pfam" id="PF06094"/>
    </source>
</evidence>
<dbReference type="EMBL" id="CP154858">
    <property type="protein sequence ID" value="XDT74030.1"/>
    <property type="molecule type" value="Genomic_DNA"/>
</dbReference>
<evidence type="ECO:0000313" key="2">
    <source>
        <dbReference type="EMBL" id="XDT74030.1"/>
    </source>
</evidence>
<feature type="domain" description="Gamma-glutamylcyclotransferase AIG2-like" evidence="1">
    <location>
        <begin position="25"/>
        <end position="81"/>
    </location>
</feature>
<dbReference type="AlphaFoldDB" id="A0AB39V1T1"/>
<name>A0AB39V1T1_9GAMM</name>